<comment type="subcellular location">
    <subcellularLocation>
        <location evidence="1 7">Cell membrane</location>
        <topology evidence="1">Multi-pass membrane protein</topology>
    </subcellularLocation>
    <subcellularLocation>
        <location evidence="7">Bacterial flagellum basal body</location>
    </subcellularLocation>
</comment>
<dbReference type="PIRSF" id="PIRSF004669">
    <property type="entry name" value="FliQ"/>
    <property type="match status" value="1"/>
</dbReference>
<keyword evidence="6 7" id="KW-0472">Membrane</keyword>
<reference evidence="8 9" key="1">
    <citation type="submission" date="2020-11" db="EMBL/GenBank/DDBJ databases">
        <title>Closed and high quality bacterial genomes of the OMM12 community.</title>
        <authorList>
            <person name="Marbouty M."/>
            <person name="Lamy-Besnier Q."/>
            <person name="Debarbieux L."/>
            <person name="Koszul R."/>
        </authorList>
    </citation>
    <scope>NUCLEOTIDE SEQUENCE [LARGE SCALE GENOMIC DNA]</scope>
    <source>
        <strain evidence="8 9">KB18</strain>
    </source>
</reference>
<evidence type="ECO:0000313" key="9">
    <source>
        <dbReference type="Proteomes" id="UP000596035"/>
    </source>
</evidence>
<gene>
    <name evidence="7 8" type="primary">fliQ</name>
    <name evidence="8" type="ORF">I5Q82_03675</name>
</gene>
<keyword evidence="7" id="KW-0975">Bacterial flagellum</keyword>
<keyword evidence="4 7" id="KW-0812">Transmembrane</keyword>
<keyword evidence="5 7" id="KW-1133">Transmembrane helix</keyword>
<evidence type="ECO:0000256" key="1">
    <source>
        <dbReference type="ARBA" id="ARBA00004651"/>
    </source>
</evidence>
<keyword evidence="8" id="KW-0969">Cilium</keyword>
<evidence type="ECO:0000313" key="8">
    <source>
        <dbReference type="EMBL" id="QQR30811.1"/>
    </source>
</evidence>
<accession>A0AA92L899</accession>
<dbReference type="PRINTS" id="PR00952">
    <property type="entry name" value="TYPE3IMQPROT"/>
</dbReference>
<comment type="similarity">
    <text evidence="2 7">Belongs to the FliQ/MopD/SpaQ family.</text>
</comment>
<evidence type="ECO:0000256" key="3">
    <source>
        <dbReference type="ARBA" id="ARBA00022475"/>
    </source>
</evidence>
<protein>
    <recommendedName>
        <fullName evidence="7">Flagellar biosynthetic protein FliQ</fullName>
    </recommendedName>
</protein>
<keyword evidence="8" id="KW-0966">Cell projection</keyword>
<feature type="transmembrane region" description="Helical" evidence="7">
    <location>
        <begin position="50"/>
        <end position="69"/>
    </location>
</feature>
<dbReference type="PANTHER" id="PTHR34040">
    <property type="entry name" value="FLAGELLAR BIOSYNTHETIC PROTEIN FLIQ"/>
    <property type="match status" value="1"/>
</dbReference>
<evidence type="ECO:0000256" key="6">
    <source>
        <dbReference type="ARBA" id="ARBA00023136"/>
    </source>
</evidence>
<dbReference type="InterPro" id="IPR002191">
    <property type="entry name" value="Bac_export_3"/>
</dbReference>
<dbReference type="AlphaFoldDB" id="A0AA92L899"/>
<evidence type="ECO:0000256" key="4">
    <source>
        <dbReference type="ARBA" id="ARBA00022692"/>
    </source>
</evidence>
<feature type="transmembrane region" description="Helical" evidence="7">
    <location>
        <begin position="12"/>
        <end position="38"/>
    </location>
</feature>
<dbReference type="GO" id="GO:0044780">
    <property type="term" value="P:bacterial-type flagellum assembly"/>
    <property type="evidence" value="ECO:0007669"/>
    <property type="project" value="InterPro"/>
</dbReference>
<comment type="function">
    <text evidence="7">Role in flagellar biosynthesis.</text>
</comment>
<dbReference type="NCBIfam" id="TIGR01402">
    <property type="entry name" value="fliQ"/>
    <property type="match status" value="1"/>
</dbReference>
<dbReference type="GO" id="GO:0009306">
    <property type="term" value="P:protein secretion"/>
    <property type="evidence" value="ECO:0007669"/>
    <property type="project" value="InterPro"/>
</dbReference>
<organism evidence="8 9">
    <name type="scientific">Acutalibacter muris</name>
    <dbReference type="NCBI Taxonomy" id="1796620"/>
    <lineage>
        <taxon>Bacteria</taxon>
        <taxon>Bacillati</taxon>
        <taxon>Bacillota</taxon>
        <taxon>Clostridia</taxon>
        <taxon>Eubacteriales</taxon>
        <taxon>Acutalibacteraceae</taxon>
        <taxon>Acutalibacter</taxon>
    </lineage>
</organism>
<evidence type="ECO:0000256" key="2">
    <source>
        <dbReference type="ARBA" id="ARBA00006156"/>
    </source>
</evidence>
<dbReference type="Proteomes" id="UP000596035">
    <property type="component" value="Chromosome"/>
</dbReference>
<dbReference type="Pfam" id="PF01313">
    <property type="entry name" value="Bac_export_3"/>
    <property type="match status" value="1"/>
</dbReference>
<evidence type="ECO:0000256" key="5">
    <source>
        <dbReference type="ARBA" id="ARBA00022989"/>
    </source>
</evidence>
<dbReference type="EMBL" id="CP065321">
    <property type="protein sequence ID" value="QQR30811.1"/>
    <property type="molecule type" value="Genomic_DNA"/>
</dbReference>
<proteinExistence type="inferred from homology"/>
<name>A0AA92L899_9FIRM</name>
<evidence type="ECO:0000256" key="7">
    <source>
        <dbReference type="RuleBase" id="RU364090"/>
    </source>
</evidence>
<dbReference type="InterPro" id="IPR006305">
    <property type="entry name" value="FliQ"/>
</dbReference>
<sequence length="85" mass="9354">MDLPVVDVFRDAIGVVIRLAAPMLLLSMVVGVIVAILQAVTQIHEQTISFVLKLIVVVLFLVIGGSWMMTNLQDFALELFELMKG</sequence>
<dbReference type="GO" id="GO:0009425">
    <property type="term" value="C:bacterial-type flagellum basal body"/>
    <property type="evidence" value="ECO:0007669"/>
    <property type="project" value="UniProtKB-SubCell"/>
</dbReference>
<keyword evidence="8" id="KW-0282">Flagellum</keyword>
<dbReference type="RefSeq" id="WP_066539719.1">
    <property type="nucleotide sequence ID" value="NZ_CAJTCQ010000005.1"/>
</dbReference>
<dbReference type="GO" id="GO:0005886">
    <property type="term" value="C:plasma membrane"/>
    <property type="evidence" value="ECO:0007669"/>
    <property type="project" value="UniProtKB-SubCell"/>
</dbReference>
<dbReference type="PANTHER" id="PTHR34040:SF8">
    <property type="entry name" value="FLAGELLAR BIOSYNTHETIC PROTEIN FLIQ"/>
    <property type="match status" value="1"/>
</dbReference>
<keyword evidence="3 7" id="KW-1003">Cell membrane</keyword>